<dbReference type="InterPro" id="IPR037026">
    <property type="entry name" value="Vgr_OB-fold_dom_sf"/>
</dbReference>
<evidence type="ECO:0000313" key="3">
    <source>
        <dbReference type="Proteomes" id="UP000239549"/>
    </source>
</evidence>
<dbReference type="OrthoDB" id="9762420at2"/>
<dbReference type="Gene3D" id="2.40.50.230">
    <property type="entry name" value="Gp5 N-terminal domain"/>
    <property type="match status" value="1"/>
</dbReference>
<dbReference type="SUPFAM" id="SSF69349">
    <property type="entry name" value="Phage fibre proteins"/>
    <property type="match status" value="1"/>
</dbReference>
<reference evidence="3" key="1">
    <citation type="submission" date="2018-02" db="EMBL/GenBank/DDBJ databases">
        <title>Genome sequence of Desulfocucumis palustris strain NAW-5.</title>
        <authorList>
            <person name="Watanabe M."/>
            <person name="Kojima H."/>
            <person name="Fukui M."/>
        </authorList>
    </citation>
    <scope>NUCLEOTIDE SEQUENCE [LARGE SCALE GENOMIC DNA]</scope>
    <source>
        <strain evidence="3">NAW-5</strain>
    </source>
</reference>
<dbReference type="InterPro" id="IPR006531">
    <property type="entry name" value="Gp5/Vgr_OB"/>
</dbReference>
<evidence type="ECO:0000259" key="1">
    <source>
        <dbReference type="Pfam" id="PF04717"/>
    </source>
</evidence>
<name>A0A2L2XLJ0_9FIRM</name>
<dbReference type="SUPFAM" id="SSF69255">
    <property type="entry name" value="gp5 N-terminal domain-like"/>
    <property type="match status" value="1"/>
</dbReference>
<dbReference type="Pfam" id="PF04717">
    <property type="entry name" value="Phage_base_V"/>
    <property type="match status" value="1"/>
</dbReference>
<organism evidence="2 3">
    <name type="scientific">Desulfocucumis palustris</name>
    <dbReference type="NCBI Taxonomy" id="1898651"/>
    <lineage>
        <taxon>Bacteria</taxon>
        <taxon>Bacillati</taxon>
        <taxon>Bacillota</taxon>
        <taxon>Clostridia</taxon>
        <taxon>Eubacteriales</taxon>
        <taxon>Desulfocucumaceae</taxon>
        <taxon>Desulfocucumis</taxon>
    </lineage>
</organism>
<gene>
    <name evidence="2" type="ORF">DCCM_3941</name>
</gene>
<feature type="domain" description="Gp5/Type VI secretion system Vgr protein OB-fold" evidence="1">
    <location>
        <begin position="23"/>
        <end position="96"/>
    </location>
</feature>
<dbReference type="RefSeq" id="WP_104372989.1">
    <property type="nucleotide sequence ID" value="NZ_BFAV01000150.1"/>
</dbReference>
<sequence>MSIYDSLSGLNVPANKKVYGVMVGVVTNNKDPEKLGRVKVKLPLRECQNETFWARMATLMAGNNMGSFFLPEVNDEVLVAFNEGDLHQPFVIGMLWNNKDKPPETNEDGKNNIRKIKSRSGHEIIFGDESSKESITIKTSKGHTVTMDDSGTGKIEIKDKDGKNTITIASGTNEITLNSDAKINLKSKSNSVLIDSMQNSVTIESAMQLKIKSQKIDIEAGGMMTVKSGGMLTIQGSMVKIN</sequence>
<dbReference type="AlphaFoldDB" id="A0A2L2XLJ0"/>
<evidence type="ECO:0000313" key="2">
    <source>
        <dbReference type="EMBL" id="GBF34821.1"/>
    </source>
</evidence>
<dbReference type="Proteomes" id="UP000239549">
    <property type="component" value="Unassembled WGS sequence"/>
</dbReference>
<comment type="caution">
    <text evidence="2">The sequence shown here is derived from an EMBL/GenBank/DDBJ whole genome shotgun (WGS) entry which is preliminary data.</text>
</comment>
<keyword evidence="3" id="KW-1185">Reference proteome</keyword>
<accession>A0A2L2XLJ0</accession>
<proteinExistence type="predicted"/>
<protein>
    <submittedName>
        <fullName evidence="2">VgrG protein</fullName>
    </submittedName>
</protein>
<dbReference type="EMBL" id="BFAV01000150">
    <property type="protein sequence ID" value="GBF34821.1"/>
    <property type="molecule type" value="Genomic_DNA"/>
</dbReference>